<evidence type="ECO:0000313" key="3">
    <source>
        <dbReference type="Proteomes" id="UP001291623"/>
    </source>
</evidence>
<dbReference type="AlphaFoldDB" id="A0AAE1VJP1"/>
<name>A0AAE1VJP1_9SOLA</name>
<evidence type="ECO:0000256" key="1">
    <source>
        <dbReference type="SAM" id="Phobius"/>
    </source>
</evidence>
<dbReference type="Proteomes" id="UP001291623">
    <property type="component" value="Unassembled WGS sequence"/>
</dbReference>
<dbReference type="EMBL" id="JAVYJV010000004">
    <property type="protein sequence ID" value="KAK4372728.1"/>
    <property type="molecule type" value="Genomic_DNA"/>
</dbReference>
<organism evidence="2 3">
    <name type="scientific">Anisodus tanguticus</name>
    <dbReference type="NCBI Taxonomy" id="243964"/>
    <lineage>
        <taxon>Eukaryota</taxon>
        <taxon>Viridiplantae</taxon>
        <taxon>Streptophyta</taxon>
        <taxon>Embryophyta</taxon>
        <taxon>Tracheophyta</taxon>
        <taxon>Spermatophyta</taxon>
        <taxon>Magnoliopsida</taxon>
        <taxon>eudicotyledons</taxon>
        <taxon>Gunneridae</taxon>
        <taxon>Pentapetalae</taxon>
        <taxon>asterids</taxon>
        <taxon>lamiids</taxon>
        <taxon>Solanales</taxon>
        <taxon>Solanaceae</taxon>
        <taxon>Solanoideae</taxon>
        <taxon>Hyoscyameae</taxon>
        <taxon>Anisodus</taxon>
    </lineage>
</organism>
<feature type="transmembrane region" description="Helical" evidence="1">
    <location>
        <begin position="6"/>
        <end position="30"/>
    </location>
</feature>
<dbReference type="PANTHER" id="PTHR34054">
    <property type="entry name" value="EXPRESSED PROTEIN"/>
    <property type="match status" value="1"/>
</dbReference>
<dbReference type="PROSITE" id="PS51257">
    <property type="entry name" value="PROKAR_LIPOPROTEIN"/>
    <property type="match status" value="1"/>
</dbReference>
<dbReference type="InterPro" id="IPR045884">
    <property type="entry name" value="At5g59350-like"/>
</dbReference>
<protein>
    <submittedName>
        <fullName evidence="2">Uncharacterized protein</fullName>
    </submittedName>
</protein>
<proteinExistence type="predicted"/>
<sequence length="350" mass="39782">MKSLSSVGLALSVVFGCLLLALVAELYYLLWWKNRIVKTNLEDGKVREFCYMFCGKSRTSLNPNALKSQEICSSDTQLVHEPTQVQVQVQSNVDSNSDFWFKPFGDDAMDNEFMGLCGPPRFLFTIKEETKEDLECEDGKSKSENKSRKGSRTRSLSDLCLSIETPFLTPLASPSSFTPPLSPIMQKNGFNFNPFLESESDLEFNKFIRSNSPPPTFQFLRDAEGKFCRRFVEENDNNNNRGRSVIRNDDDVSFKVDQNLEVCSSSKLCKDKENSGPFITLIFPKNKEVQPDQHHVQHSSSSQVLPLASSPPILKLPIQQVNQQEQLRVQLDCTWALKTLVIMRARRDSQ</sequence>
<keyword evidence="1" id="KW-0472">Membrane</keyword>
<dbReference type="PANTHER" id="PTHR34054:SF2">
    <property type="entry name" value="EXPRESSED PROTEIN"/>
    <property type="match status" value="1"/>
</dbReference>
<keyword evidence="1" id="KW-1133">Transmembrane helix</keyword>
<gene>
    <name evidence="2" type="ORF">RND71_008112</name>
</gene>
<keyword evidence="3" id="KW-1185">Reference proteome</keyword>
<keyword evidence="1" id="KW-0812">Transmembrane</keyword>
<evidence type="ECO:0000313" key="2">
    <source>
        <dbReference type="EMBL" id="KAK4372728.1"/>
    </source>
</evidence>
<accession>A0AAE1VJP1</accession>
<reference evidence="2" key="1">
    <citation type="submission" date="2023-12" db="EMBL/GenBank/DDBJ databases">
        <title>Genome assembly of Anisodus tanguticus.</title>
        <authorList>
            <person name="Wang Y.-J."/>
        </authorList>
    </citation>
    <scope>NUCLEOTIDE SEQUENCE</scope>
    <source>
        <strain evidence="2">KB-2021</strain>
        <tissue evidence="2">Leaf</tissue>
    </source>
</reference>
<comment type="caution">
    <text evidence="2">The sequence shown here is derived from an EMBL/GenBank/DDBJ whole genome shotgun (WGS) entry which is preliminary data.</text>
</comment>